<dbReference type="KEGG" id="apac:S7S_03355"/>
<sequence>MKKPDWKKFSELRKVVLERFCRRVFEGIHEIESDSEASFHERYLSLYQYIHDSNKTMSLIFDGTTKMLATTQLRAMANYELLEDGELEGFSDEVLRAIGRDRES</sequence>
<dbReference type="STRING" id="391936.S7S_03355"/>
<dbReference type="HOGENOM" id="CLU_168979_0_0_6"/>
<evidence type="ECO:0000313" key="1">
    <source>
        <dbReference type="EMBL" id="AJD47093.1"/>
    </source>
</evidence>
<accession>A0A0B4XKM7</accession>
<dbReference type="EMBL" id="CP004387">
    <property type="protein sequence ID" value="AJD47093.1"/>
    <property type="molecule type" value="Genomic_DNA"/>
</dbReference>
<reference evidence="1 2" key="1">
    <citation type="journal article" date="2012" name="J. Bacteriol.">
        <title>Genome sequence of an alkane-degrading bacterium, Alcanivorax pacificus type strain W11-5, isolated from deep sea sediment.</title>
        <authorList>
            <person name="Lai Q."/>
            <person name="Shao Z."/>
        </authorList>
    </citation>
    <scope>NUCLEOTIDE SEQUENCE [LARGE SCALE GENOMIC DNA]</scope>
    <source>
        <strain evidence="1 2">W11-5</strain>
    </source>
</reference>
<dbReference type="AlphaFoldDB" id="A0A0B4XKM7"/>
<dbReference type="OrthoDB" id="5877525at2"/>
<dbReference type="Proteomes" id="UP000006764">
    <property type="component" value="Chromosome"/>
</dbReference>
<name>A0A0B4XKM7_9GAMM</name>
<dbReference type="RefSeq" id="WP_008739886.1">
    <property type="nucleotide sequence ID" value="NZ_CP004387.1"/>
</dbReference>
<evidence type="ECO:0000313" key="2">
    <source>
        <dbReference type="Proteomes" id="UP000006764"/>
    </source>
</evidence>
<gene>
    <name evidence="1" type="ORF">S7S_03355</name>
</gene>
<organism evidence="1 2">
    <name type="scientific">Isoalcanivorax pacificus W11-5</name>
    <dbReference type="NCBI Taxonomy" id="391936"/>
    <lineage>
        <taxon>Bacteria</taxon>
        <taxon>Pseudomonadati</taxon>
        <taxon>Pseudomonadota</taxon>
        <taxon>Gammaproteobacteria</taxon>
        <taxon>Oceanospirillales</taxon>
        <taxon>Alcanivoracaceae</taxon>
        <taxon>Isoalcanivorax</taxon>
    </lineage>
</organism>
<keyword evidence="2" id="KW-1185">Reference proteome</keyword>
<protein>
    <submittedName>
        <fullName evidence="1">Uncharacterized protein</fullName>
    </submittedName>
</protein>
<proteinExistence type="predicted"/>